<dbReference type="GO" id="GO:0042809">
    <property type="term" value="F:nuclear vitamin D receptor binding"/>
    <property type="evidence" value="ECO:0007669"/>
    <property type="project" value="TreeGrafter"/>
</dbReference>
<dbReference type="GO" id="GO:0006357">
    <property type="term" value="P:regulation of transcription by RNA polymerase II"/>
    <property type="evidence" value="ECO:0007669"/>
    <property type="project" value="TreeGrafter"/>
</dbReference>
<dbReference type="AlphaFoldDB" id="A0A9Q0EIA0"/>
<feature type="compositionally biased region" description="Basic residues" evidence="1">
    <location>
        <begin position="94"/>
        <end position="110"/>
    </location>
</feature>
<name>A0A9Q0EIA0_9TELE</name>
<evidence type="ECO:0000256" key="1">
    <source>
        <dbReference type="SAM" id="MobiDB-lite"/>
    </source>
</evidence>
<feature type="compositionally biased region" description="Polar residues" evidence="1">
    <location>
        <begin position="72"/>
        <end position="82"/>
    </location>
</feature>
<sequence>MEVIDSRQVACKLFKGMSDALICTDDFITKVVQRCMSIPVTMRAIRRKAETIQADTPALSLIAKTVETMVKNSLPPSGSPTYNMAGGWGEHTYGRRTPRGPQLRRSHQHPVQHESPSSQNAPPQRHQTPPPTSSPASNTKNHPMLMNLLKDNPTQDFATLYSSSPLESSSGSPRTEGLGGACKGKKKRQREKGGGMPGAPGSGGGPSGGGGPGGGLGEMGMKAQLPSMQQHHHQHQATQEDDFHRELFFGSSGALPRSASRPIPAAAAAATRLTPPDGPPVKFKFGQHWSRHHRDPVGLTRADG</sequence>
<dbReference type="PANTHER" id="PTHR12881">
    <property type="entry name" value="MEDIATOR OF RNA POLYMERASE II TRANSCRIPTION SUBUNIT 1"/>
    <property type="match status" value="1"/>
</dbReference>
<evidence type="ECO:0000313" key="2">
    <source>
        <dbReference type="EMBL" id="KAJ3607800.1"/>
    </source>
</evidence>
<feature type="compositionally biased region" description="Low complexity" evidence="1">
    <location>
        <begin position="162"/>
        <end position="172"/>
    </location>
</feature>
<dbReference type="GO" id="GO:0046966">
    <property type="term" value="F:nuclear thyroid hormone receptor binding"/>
    <property type="evidence" value="ECO:0007669"/>
    <property type="project" value="TreeGrafter"/>
</dbReference>
<protein>
    <submittedName>
        <fullName evidence="2">Uncharacterized protein</fullName>
    </submittedName>
</protein>
<dbReference type="InterPro" id="IPR051999">
    <property type="entry name" value="Mediator_complex_subunit_1"/>
</dbReference>
<keyword evidence="3" id="KW-1185">Reference proteome</keyword>
<dbReference type="Proteomes" id="UP001148018">
    <property type="component" value="Unassembled WGS sequence"/>
</dbReference>
<evidence type="ECO:0000313" key="3">
    <source>
        <dbReference type="Proteomes" id="UP001148018"/>
    </source>
</evidence>
<feature type="region of interest" description="Disordered" evidence="1">
    <location>
        <begin position="271"/>
        <end position="304"/>
    </location>
</feature>
<accession>A0A9Q0EIA0</accession>
<dbReference type="PANTHER" id="PTHR12881:SF13">
    <property type="entry name" value="MEDIATOR OF RNA POLYMERASE II TRANSCRIPTION SUBUNIT 1"/>
    <property type="match status" value="1"/>
</dbReference>
<proteinExistence type="predicted"/>
<feature type="compositionally biased region" description="Gly residues" evidence="1">
    <location>
        <begin position="194"/>
        <end position="218"/>
    </location>
</feature>
<comment type="caution">
    <text evidence="2">The sequence shown here is derived from an EMBL/GenBank/DDBJ whole genome shotgun (WGS) entry which is preliminary data.</text>
</comment>
<dbReference type="GO" id="GO:0016592">
    <property type="term" value="C:mediator complex"/>
    <property type="evidence" value="ECO:0007669"/>
    <property type="project" value="TreeGrafter"/>
</dbReference>
<reference evidence="2" key="1">
    <citation type="submission" date="2022-07" db="EMBL/GenBank/DDBJ databases">
        <title>Chromosome-level genome of Muraenolepis orangiensis.</title>
        <authorList>
            <person name="Kim J."/>
        </authorList>
    </citation>
    <scope>NUCLEOTIDE SEQUENCE</scope>
    <source>
        <strain evidence="2">KU_S4_2022</strain>
        <tissue evidence="2">Muscle</tissue>
    </source>
</reference>
<gene>
    <name evidence="2" type="ORF">NHX12_024851</name>
</gene>
<dbReference type="OrthoDB" id="2281547at2759"/>
<feature type="compositionally biased region" description="Polar residues" evidence="1">
    <location>
        <begin position="152"/>
        <end position="161"/>
    </location>
</feature>
<feature type="compositionally biased region" description="Polar residues" evidence="1">
    <location>
        <begin position="114"/>
        <end position="127"/>
    </location>
</feature>
<dbReference type="GO" id="GO:0003712">
    <property type="term" value="F:transcription coregulator activity"/>
    <property type="evidence" value="ECO:0007669"/>
    <property type="project" value="TreeGrafter"/>
</dbReference>
<dbReference type="GO" id="GO:0097067">
    <property type="term" value="P:cellular response to thyroid hormone stimulus"/>
    <property type="evidence" value="ECO:0007669"/>
    <property type="project" value="TreeGrafter"/>
</dbReference>
<feature type="region of interest" description="Disordered" evidence="1">
    <location>
        <begin position="72"/>
        <end position="240"/>
    </location>
</feature>
<dbReference type="EMBL" id="JANIIK010000040">
    <property type="protein sequence ID" value="KAJ3607800.1"/>
    <property type="molecule type" value="Genomic_DNA"/>
</dbReference>
<dbReference type="GO" id="GO:0042974">
    <property type="term" value="F:nuclear retinoic acid receptor binding"/>
    <property type="evidence" value="ECO:0007669"/>
    <property type="project" value="TreeGrafter"/>
</dbReference>
<organism evidence="2 3">
    <name type="scientific">Muraenolepis orangiensis</name>
    <name type="common">Patagonian moray cod</name>
    <dbReference type="NCBI Taxonomy" id="630683"/>
    <lineage>
        <taxon>Eukaryota</taxon>
        <taxon>Metazoa</taxon>
        <taxon>Chordata</taxon>
        <taxon>Craniata</taxon>
        <taxon>Vertebrata</taxon>
        <taxon>Euteleostomi</taxon>
        <taxon>Actinopterygii</taxon>
        <taxon>Neopterygii</taxon>
        <taxon>Teleostei</taxon>
        <taxon>Neoteleostei</taxon>
        <taxon>Acanthomorphata</taxon>
        <taxon>Zeiogadaria</taxon>
        <taxon>Gadariae</taxon>
        <taxon>Gadiformes</taxon>
        <taxon>Muraenolepidoidei</taxon>
        <taxon>Muraenolepididae</taxon>
        <taxon>Muraenolepis</taxon>
    </lineage>
</organism>